<dbReference type="GO" id="GO:0016746">
    <property type="term" value="F:acyltransferase activity"/>
    <property type="evidence" value="ECO:0007669"/>
    <property type="project" value="UniProtKB-KW"/>
</dbReference>
<accession>A0A5C3EF36</accession>
<dbReference type="AlphaFoldDB" id="A0A5C3EF36"/>
<name>A0A5C3EF36_9BASI</name>
<dbReference type="Gene3D" id="3.30.559.10">
    <property type="entry name" value="Chloramphenicol acetyltransferase-like domain"/>
    <property type="match status" value="1"/>
</dbReference>
<evidence type="ECO:0000313" key="2">
    <source>
        <dbReference type="Proteomes" id="UP000324022"/>
    </source>
</evidence>
<proteinExistence type="predicted"/>
<keyword evidence="2" id="KW-1185">Reference proteome</keyword>
<protein>
    <submittedName>
        <fullName evidence="1">Probable Acyltransferase invovled in MEL production</fullName>
    </submittedName>
</protein>
<dbReference type="OrthoDB" id="3365682at2759"/>
<gene>
    <name evidence="1" type="ORF">UTRI_06047</name>
</gene>
<organism evidence="1 2">
    <name type="scientific">Ustilago trichophora</name>
    <dbReference type="NCBI Taxonomy" id="86804"/>
    <lineage>
        <taxon>Eukaryota</taxon>
        <taxon>Fungi</taxon>
        <taxon>Dikarya</taxon>
        <taxon>Basidiomycota</taxon>
        <taxon>Ustilaginomycotina</taxon>
        <taxon>Ustilaginomycetes</taxon>
        <taxon>Ustilaginales</taxon>
        <taxon>Ustilaginaceae</taxon>
        <taxon>Ustilago</taxon>
    </lineage>
</organism>
<dbReference type="Gene3D" id="3.30.559.30">
    <property type="entry name" value="Nonribosomal peptide synthetase, condensation domain"/>
    <property type="match status" value="1"/>
</dbReference>
<reference evidence="1 2" key="1">
    <citation type="submission" date="2018-03" db="EMBL/GenBank/DDBJ databases">
        <authorList>
            <person name="Guldener U."/>
        </authorList>
    </citation>
    <scope>NUCLEOTIDE SEQUENCE [LARGE SCALE GENOMIC DNA]</scope>
    <source>
        <strain evidence="1 2">NBRC100155</strain>
    </source>
</reference>
<dbReference type="PANTHER" id="PTHR42034:SF3">
    <property type="entry name" value="ACYL-COA-DEPENDENT ACYLTRANSFERASE MAC2"/>
    <property type="match status" value="1"/>
</dbReference>
<dbReference type="Proteomes" id="UP000324022">
    <property type="component" value="Unassembled WGS sequence"/>
</dbReference>
<dbReference type="EMBL" id="OOIN01000027">
    <property type="protein sequence ID" value="SPO29098.1"/>
    <property type="molecule type" value="Genomic_DNA"/>
</dbReference>
<sequence length="552" mass="61143">MADMQEERAWKQVSPNLARRPLIGVEKILNYAEHFQDGNFQLSLAMIFETNLAPETLRQRFGLALWNVRGFLPEIDTWTVATSDTSSVDLDHTTFQAIQTIDEAQKWIDETAILVKDGTTVQEVIDYTSNHRIEPAGKQFRAHLVTNPREGNPALVLNASHVLNGHRMLVQGSAILEALVDGQLAALIQANPDPRAALEVVFAPDDLSHLMRKLPISLNTAYNDRFHPGPSDLEAGLEKLGERLINGTKPTIGISRYLTPTKEIEHSLGTANGQPMTMLNLRRRLGAAEHRMLHLALKRRECTLPSFVYACIVNSIDRRCRADTVDHGEMPGANLIYSAHASRWLAPETFMKDAPVNMAIVPGSAYLSAEELRSRQRGSDLNEEELFALAKVIRSKQETYLDSPHMISSMEQVADDVSVMIAETAFKQRKAGLDLKVALCENSPAICPPTLTSQGDVSIKRLYTAQGASFEPKPQQLEAEYSYLIECMEGGRTTDASVCFAMWSFDGILTLQAHFDSCFFDANLINAILDDVTCQLGGSASSPLERLPEAKL</sequence>
<evidence type="ECO:0000313" key="1">
    <source>
        <dbReference type="EMBL" id="SPO29098.1"/>
    </source>
</evidence>
<dbReference type="InterPro" id="IPR023213">
    <property type="entry name" value="CAT-like_dom_sf"/>
</dbReference>
<dbReference type="PANTHER" id="PTHR42034">
    <property type="entry name" value="CHROMOSOME 7, WHOLE GENOME SHOTGUN SEQUENCE-RELATED"/>
    <property type="match status" value="1"/>
</dbReference>
<keyword evidence="1" id="KW-0012">Acyltransferase</keyword>
<keyword evidence="1" id="KW-0808">Transferase</keyword>